<proteinExistence type="predicted"/>
<keyword evidence="3" id="KW-1185">Reference proteome</keyword>
<sequence>MLFFFFIIALTISILLAMVLFAALRVLWKPILIVILVLWAIGYYKHEIAPHYHNAATEL</sequence>
<evidence type="ECO:0000313" key="2">
    <source>
        <dbReference type="EMBL" id="GEN60548.1"/>
    </source>
</evidence>
<dbReference type="Proteomes" id="UP000321635">
    <property type="component" value="Unassembled WGS sequence"/>
</dbReference>
<dbReference type="AlphaFoldDB" id="A0A511XC57"/>
<gene>
    <name evidence="2" type="ORF">ANI02nite_24320</name>
</gene>
<protein>
    <submittedName>
        <fullName evidence="2">Uncharacterized protein</fullName>
    </submittedName>
</protein>
<keyword evidence="1" id="KW-0812">Transmembrane</keyword>
<name>A0A511XC57_9PROT</name>
<evidence type="ECO:0000313" key="3">
    <source>
        <dbReference type="Proteomes" id="UP000321635"/>
    </source>
</evidence>
<evidence type="ECO:0000256" key="1">
    <source>
        <dbReference type="SAM" id="Phobius"/>
    </source>
</evidence>
<dbReference type="RefSeq" id="WP_026398189.1">
    <property type="nucleotide sequence ID" value="NZ_AUBI01000010.1"/>
</dbReference>
<feature type="transmembrane region" description="Helical" evidence="1">
    <location>
        <begin position="27"/>
        <end position="44"/>
    </location>
</feature>
<dbReference type="OrthoDB" id="9887485at2"/>
<keyword evidence="1" id="KW-0472">Membrane</keyword>
<accession>A0A511XC57</accession>
<comment type="caution">
    <text evidence="2">The sequence shown here is derived from an EMBL/GenBank/DDBJ whole genome shotgun (WGS) entry which is preliminary data.</text>
</comment>
<keyword evidence="1" id="KW-1133">Transmembrane helix</keyword>
<dbReference type="EMBL" id="BJYF01000019">
    <property type="protein sequence ID" value="GEN60548.1"/>
    <property type="molecule type" value="Genomic_DNA"/>
</dbReference>
<reference evidence="2 3" key="1">
    <citation type="submission" date="2019-07" db="EMBL/GenBank/DDBJ databases">
        <title>Whole genome shotgun sequence of Acetobacter nitrogenifigens NBRC 105050.</title>
        <authorList>
            <person name="Hosoyama A."/>
            <person name="Uohara A."/>
            <person name="Ohji S."/>
            <person name="Ichikawa N."/>
        </authorList>
    </citation>
    <scope>NUCLEOTIDE SEQUENCE [LARGE SCALE GENOMIC DNA]</scope>
    <source>
        <strain evidence="2 3">NBRC 105050</strain>
    </source>
</reference>
<organism evidence="2 3">
    <name type="scientific">Acetobacter nitrogenifigens DSM 23921 = NBRC 105050</name>
    <dbReference type="NCBI Taxonomy" id="1120919"/>
    <lineage>
        <taxon>Bacteria</taxon>
        <taxon>Pseudomonadati</taxon>
        <taxon>Pseudomonadota</taxon>
        <taxon>Alphaproteobacteria</taxon>
        <taxon>Acetobacterales</taxon>
        <taxon>Acetobacteraceae</taxon>
        <taxon>Acetobacter</taxon>
    </lineage>
</organism>